<evidence type="ECO:0000256" key="7">
    <source>
        <dbReference type="SAM" id="MobiDB-lite"/>
    </source>
</evidence>
<name>A0ABQ3HR19_9ACTN</name>
<sequence>MIAGRYTLEREIGRGGAGVVHLAHDEVLGRPVAIKRMGLLPGTTEDDIARAQREARLAAGINHPHVVSVLDLVKDDDCYWLVMELVDGRTLTEIVATEGPLAPERAAELLAQAADGLVEAHRAGIVHRDVKPSNIMVDDADRAKLGDFGIARSANDAALTRTGLVTGSPAYLAPEVASGAPATPASDVWSLGATLFHAVVGRAPYDMGQNVLGGLYKIVHDEPPRLPDDSPLAPVVAGMLTKDPQERWSVAEVRDELRRVARGTAASPTPDDDRGDATTTMVMDSTRSPEPTARRRPVGRTAAVLALLLLAGVGAWLLRPDDGGGPDVSAGQAGTEQTEEPTASEEPAPTASPSEEPTETEPPAPDPSPAGSRTSMRAFVQDYFSRVTSDPRSTLDMLTPQFQDESGGLDDYTGFWRTITSATPRDVRADPGTLTVTYTIDYVTTSGRATTEQGRLQLERDGDGYLIAGEG</sequence>
<evidence type="ECO:0000259" key="8">
    <source>
        <dbReference type="PROSITE" id="PS50011"/>
    </source>
</evidence>
<evidence type="ECO:0000256" key="1">
    <source>
        <dbReference type="ARBA" id="ARBA00012513"/>
    </source>
</evidence>
<dbReference type="Gene3D" id="1.10.510.10">
    <property type="entry name" value="Transferase(Phosphotransferase) domain 1"/>
    <property type="match status" value="1"/>
</dbReference>
<dbReference type="SMART" id="SM00220">
    <property type="entry name" value="S_TKc"/>
    <property type="match status" value="1"/>
</dbReference>
<dbReference type="Pfam" id="PF00069">
    <property type="entry name" value="Pkinase"/>
    <property type="match status" value="1"/>
</dbReference>
<accession>A0ABQ3HR19</accession>
<comment type="caution">
    <text evidence="9">The sequence shown here is derived from an EMBL/GenBank/DDBJ whole genome shotgun (WGS) entry which is preliminary data.</text>
</comment>
<dbReference type="PANTHER" id="PTHR43289">
    <property type="entry name" value="MITOGEN-ACTIVATED PROTEIN KINASE KINASE KINASE 20-RELATED"/>
    <property type="match status" value="1"/>
</dbReference>
<evidence type="ECO:0000256" key="4">
    <source>
        <dbReference type="ARBA" id="ARBA00022741"/>
    </source>
</evidence>
<dbReference type="RefSeq" id="WP_191281218.1">
    <property type="nucleotide sequence ID" value="NZ_BNAD01000023.1"/>
</dbReference>
<dbReference type="InterPro" id="IPR008271">
    <property type="entry name" value="Ser/Thr_kinase_AS"/>
</dbReference>
<evidence type="ECO:0000256" key="2">
    <source>
        <dbReference type="ARBA" id="ARBA00022527"/>
    </source>
</evidence>
<dbReference type="Proteomes" id="UP000597341">
    <property type="component" value="Unassembled WGS sequence"/>
</dbReference>
<keyword evidence="4" id="KW-0547">Nucleotide-binding</keyword>
<evidence type="ECO:0000256" key="5">
    <source>
        <dbReference type="ARBA" id="ARBA00022777"/>
    </source>
</evidence>
<keyword evidence="6" id="KW-0067">ATP-binding</keyword>
<feature type="compositionally biased region" description="Polar residues" evidence="7">
    <location>
        <begin position="277"/>
        <end position="289"/>
    </location>
</feature>
<feature type="region of interest" description="Disordered" evidence="7">
    <location>
        <begin position="259"/>
        <end position="297"/>
    </location>
</feature>
<dbReference type="SUPFAM" id="SSF56112">
    <property type="entry name" value="Protein kinase-like (PK-like)"/>
    <property type="match status" value="1"/>
</dbReference>
<feature type="compositionally biased region" description="Low complexity" evidence="7">
    <location>
        <begin position="344"/>
        <end position="355"/>
    </location>
</feature>
<organism evidence="9 10">
    <name type="scientific">Nocardioides flavus</name>
    <name type="common">ex Wang et al. 2016</name>
    <dbReference type="NCBI Taxonomy" id="2058780"/>
    <lineage>
        <taxon>Bacteria</taxon>
        <taxon>Bacillati</taxon>
        <taxon>Actinomycetota</taxon>
        <taxon>Actinomycetes</taxon>
        <taxon>Propionibacteriales</taxon>
        <taxon>Nocardioidaceae</taxon>
        <taxon>Nocardioides</taxon>
    </lineage>
</organism>
<dbReference type="PROSITE" id="PS00108">
    <property type="entry name" value="PROTEIN_KINASE_ST"/>
    <property type="match status" value="1"/>
</dbReference>
<evidence type="ECO:0000313" key="9">
    <source>
        <dbReference type="EMBL" id="GHE19353.1"/>
    </source>
</evidence>
<feature type="domain" description="Protein kinase" evidence="8">
    <location>
        <begin position="6"/>
        <end position="260"/>
    </location>
</feature>
<dbReference type="Gene3D" id="3.30.200.20">
    <property type="entry name" value="Phosphorylase Kinase, domain 1"/>
    <property type="match status" value="1"/>
</dbReference>
<keyword evidence="10" id="KW-1185">Reference proteome</keyword>
<evidence type="ECO:0000313" key="10">
    <source>
        <dbReference type="Proteomes" id="UP000597341"/>
    </source>
</evidence>
<feature type="region of interest" description="Disordered" evidence="7">
    <location>
        <begin position="322"/>
        <end position="374"/>
    </location>
</feature>
<dbReference type="PANTHER" id="PTHR43289:SF6">
    <property type="entry name" value="SERINE_THREONINE-PROTEIN KINASE NEKL-3"/>
    <property type="match status" value="1"/>
</dbReference>
<dbReference type="PROSITE" id="PS50011">
    <property type="entry name" value="PROTEIN_KINASE_DOM"/>
    <property type="match status" value="1"/>
</dbReference>
<evidence type="ECO:0000256" key="6">
    <source>
        <dbReference type="ARBA" id="ARBA00022840"/>
    </source>
</evidence>
<dbReference type="InterPro" id="IPR011009">
    <property type="entry name" value="Kinase-like_dom_sf"/>
</dbReference>
<dbReference type="InterPro" id="IPR000719">
    <property type="entry name" value="Prot_kinase_dom"/>
</dbReference>
<keyword evidence="2" id="KW-0723">Serine/threonine-protein kinase</keyword>
<reference evidence="10" key="1">
    <citation type="journal article" date="2019" name="Int. J. Syst. Evol. Microbiol.">
        <title>The Global Catalogue of Microorganisms (GCM) 10K type strain sequencing project: providing services to taxonomists for standard genome sequencing and annotation.</title>
        <authorList>
            <consortium name="The Broad Institute Genomics Platform"/>
            <consortium name="The Broad Institute Genome Sequencing Center for Infectious Disease"/>
            <person name="Wu L."/>
            <person name="Ma J."/>
        </authorList>
    </citation>
    <scope>NUCLEOTIDE SEQUENCE [LARGE SCALE GENOMIC DNA]</scope>
    <source>
        <strain evidence="10">CGMCC 1.12791</strain>
    </source>
</reference>
<evidence type="ECO:0000256" key="3">
    <source>
        <dbReference type="ARBA" id="ARBA00022679"/>
    </source>
</evidence>
<keyword evidence="3" id="KW-0808">Transferase</keyword>
<gene>
    <name evidence="9" type="ORF">GCM10011376_39630</name>
</gene>
<dbReference type="EC" id="2.7.11.1" evidence="1"/>
<proteinExistence type="predicted"/>
<dbReference type="EMBL" id="BNAD01000023">
    <property type="protein sequence ID" value="GHE19353.1"/>
    <property type="molecule type" value="Genomic_DNA"/>
</dbReference>
<dbReference type="CDD" id="cd14014">
    <property type="entry name" value="STKc_PknB_like"/>
    <property type="match status" value="1"/>
</dbReference>
<protein>
    <recommendedName>
        <fullName evidence="1">non-specific serine/threonine protein kinase</fullName>
        <ecNumber evidence="1">2.7.11.1</ecNumber>
    </recommendedName>
</protein>
<keyword evidence="5" id="KW-0418">Kinase</keyword>